<dbReference type="Pfam" id="PF00912">
    <property type="entry name" value="Transgly"/>
    <property type="match status" value="1"/>
</dbReference>
<evidence type="ECO:0000256" key="4">
    <source>
        <dbReference type="ARBA" id="ARBA00022679"/>
    </source>
</evidence>
<organism evidence="13 14">
    <name type="scientific">Candidatus Yanofskybacteria bacterium RIFCSPHIGHO2_02_FULL_38_22b</name>
    <dbReference type="NCBI Taxonomy" id="1802673"/>
    <lineage>
        <taxon>Bacteria</taxon>
        <taxon>Candidatus Yanofskyibacteriota</taxon>
    </lineage>
</organism>
<feature type="domain" description="Glycosyl transferase family 51" evidence="12">
    <location>
        <begin position="84"/>
        <end position="320"/>
    </location>
</feature>
<keyword evidence="10" id="KW-0472">Membrane</keyword>
<evidence type="ECO:0000259" key="11">
    <source>
        <dbReference type="Pfam" id="PF00905"/>
    </source>
</evidence>
<feature type="domain" description="Penicillin-binding protein transpeptidase" evidence="11">
    <location>
        <begin position="415"/>
        <end position="720"/>
    </location>
</feature>
<dbReference type="GO" id="GO:0004180">
    <property type="term" value="F:carboxypeptidase activity"/>
    <property type="evidence" value="ECO:0007669"/>
    <property type="project" value="UniProtKB-KW"/>
</dbReference>
<evidence type="ECO:0000256" key="3">
    <source>
        <dbReference type="ARBA" id="ARBA00022676"/>
    </source>
</evidence>
<dbReference type="InterPro" id="IPR001264">
    <property type="entry name" value="Glyco_trans_51"/>
</dbReference>
<accession>A0A1F8F517</accession>
<evidence type="ECO:0000256" key="2">
    <source>
        <dbReference type="ARBA" id="ARBA00022670"/>
    </source>
</evidence>
<keyword evidence="1" id="KW-0121">Carboxypeptidase</keyword>
<reference evidence="13 14" key="1">
    <citation type="journal article" date="2016" name="Nat. Commun.">
        <title>Thousands of microbial genomes shed light on interconnected biogeochemical processes in an aquifer system.</title>
        <authorList>
            <person name="Anantharaman K."/>
            <person name="Brown C.T."/>
            <person name="Hug L.A."/>
            <person name="Sharon I."/>
            <person name="Castelle C.J."/>
            <person name="Probst A.J."/>
            <person name="Thomas B.C."/>
            <person name="Singh A."/>
            <person name="Wilkins M.J."/>
            <person name="Karaoz U."/>
            <person name="Brodie E.L."/>
            <person name="Williams K.H."/>
            <person name="Hubbard S.S."/>
            <person name="Banfield J.F."/>
        </authorList>
    </citation>
    <scope>NUCLEOTIDE SEQUENCE [LARGE SCALE GENOMIC DNA]</scope>
</reference>
<evidence type="ECO:0000259" key="12">
    <source>
        <dbReference type="Pfam" id="PF00912"/>
    </source>
</evidence>
<dbReference type="InterPro" id="IPR012338">
    <property type="entry name" value="Beta-lactam/transpept-like"/>
</dbReference>
<dbReference type="SUPFAM" id="SSF53955">
    <property type="entry name" value="Lysozyme-like"/>
    <property type="match status" value="1"/>
</dbReference>
<dbReference type="GO" id="GO:0006508">
    <property type="term" value="P:proteolysis"/>
    <property type="evidence" value="ECO:0007669"/>
    <property type="project" value="UniProtKB-KW"/>
</dbReference>
<dbReference type="InterPro" id="IPR023346">
    <property type="entry name" value="Lysozyme-like_dom_sf"/>
</dbReference>
<evidence type="ECO:0000256" key="6">
    <source>
        <dbReference type="ARBA" id="ARBA00023268"/>
    </source>
</evidence>
<feature type="region of interest" description="Disordered" evidence="9">
    <location>
        <begin position="733"/>
        <end position="754"/>
    </location>
</feature>
<proteinExistence type="predicted"/>
<evidence type="ECO:0000256" key="5">
    <source>
        <dbReference type="ARBA" id="ARBA00022801"/>
    </source>
</evidence>
<evidence type="ECO:0000256" key="9">
    <source>
        <dbReference type="SAM" id="MobiDB-lite"/>
    </source>
</evidence>
<dbReference type="Gene3D" id="3.40.710.10">
    <property type="entry name" value="DD-peptidase/beta-lactamase superfamily"/>
    <property type="match status" value="1"/>
</dbReference>
<name>A0A1F8F517_9BACT</name>
<gene>
    <name evidence="13" type="ORF">A3B86_01190</name>
</gene>
<protein>
    <recommendedName>
        <fullName evidence="7">peptidoglycan glycosyltransferase</fullName>
        <ecNumber evidence="7">2.4.99.28</ecNumber>
    </recommendedName>
</protein>
<dbReference type="GO" id="GO:0008955">
    <property type="term" value="F:peptidoglycan glycosyltransferase activity"/>
    <property type="evidence" value="ECO:0007669"/>
    <property type="project" value="UniProtKB-EC"/>
</dbReference>
<dbReference type="GO" id="GO:0008658">
    <property type="term" value="F:penicillin binding"/>
    <property type="evidence" value="ECO:0007669"/>
    <property type="project" value="InterPro"/>
</dbReference>
<dbReference type="Gene3D" id="1.10.3810.10">
    <property type="entry name" value="Biosynthetic peptidoglycan transglycosylase-like"/>
    <property type="match status" value="1"/>
</dbReference>
<dbReference type="Proteomes" id="UP000176834">
    <property type="component" value="Unassembled WGS sequence"/>
</dbReference>
<keyword evidence="3" id="KW-0328">Glycosyltransferase</keyword>
<dbReference type="InterPro" id="IPR050396">
    <property type="entry name" value="Glycosyltr_51/Transpeptidase"/>
</dbReference>
<keyword evidence="4" id="KW-0808">Transferase</keyword>
<dbReference type="SUPFAM" id="SSF56601">
    <property type="entry name" value="beta-lactamase/transpeptidase-like"/>
    <property type="match status" value="1"/>
</dbReference>
<dbReference type="EMBL" id="MGJN01000007">
    <property type="protein sequence ID" value="OGN07349.1"/>
    <property type="molecule type" value="Genomic_DNA"/>
</dbReference>
<keyword evidence="2" id="KW-0645">Protease</keyword>
<evidence type="ECO:0000256" key="10">
    <source>
        <dbReference type="SAM" id="Phobius"/>
    </source>
</evidence>
<comment type="catalytic activity">
    <reaction evidence="8">
        <text>[GlcNAc-(1-&gt;4)-Mur2Ac(oyl-L-Ala-gamma-D-Glu-L-Lys-D-Ala-D-Ala)](n)-di-trans,octa-cis-undecaprenyl diphosphate + beta-D-GlcNAc-(1-&gt;4)-Mur2Ac(oyl-L-Ala-gamma-D-Glu-L-Lys-D-Ala-D-Ala)-di-trans,octa-cis-undecaprenyl diphosphate = [GlcNAc-(1-&gt;4)-Mur2Ac(oyl-L-Ala-gamma-D-Glu-L-Lys-D-Ala-D-Ala)](n+1)-di-trans,octa-cis-undecaprenyl diphosphate + di-trans,octa-cis-undecaprenyl diphosphate + H(+)</text>
        <dbReference type="Rhea" id="RHEA:23708"/>
        <dbReference type="Rhea" id="RHEA-COMP:9602"/>
        <dbReference type="Rhea" id="RHEA-COMP:9603"/>
        <dbReference type="ChEBI" id="CHEBI:15378"/>
        <dbReference type="ChEBI" id="CHEBI:58405"/>
        <dbReference type="ChEBI" id="CHEBI:60033"/>
        <dbReference type="ChEBI" id="CHEBI:78435"/>
        <dbReference type="EC" id="2.4.99.28"/>
    </reaction>
</comment>
<dbReference type="Pfam" id="PF00905">
    <property type="entry name" value="Transpeptidase"/>
    <property type="match status" value="1"/>
</dbReference>
<evidence type="ECO:0000256" key="7">
    <source>
        <dbReference type="ARBA" id="ARBA00044770"/>
    </source>
</evidence>
<dbReference type="PANTHER" id="PTHR32282">
    <property type="entry name" value="BINDING PROTEIN TRANSPEPTIDASE, PUTATIVE-RELATED"/>
    <property type="match status" value="1"/>
</dbReference>
<dbReference type="EC" id="2.4.99.28" evidence="7"/>
<keyword evidence="10" id="KW-0812">Transmembrane</keyword>
<feature type="transmembrane region" description="Helical" evidence="10">
    <location>
        <begin position="34"/>
        <end position="55"/>
    </location>
</feature>
<evidence type="ECO:0000313" key="14">
    <source>
        <dbReference type="Proteomes" id="UP000176834"/>
    </source>
</evidence>
<evidence type="ECO:0000256" key="1">
    <source>
        <dbReference type="ARBA" id="ARBA00022645"/>
    </source>
</evidence>
<dbReference type="InterPro" id="IPR001460">
    <property type="entry name" value="PCN-bd_Tpept"/>
</dbReference>
<evidence type="ECO:0000313" key="13">
    <source>
        <dbReference type="EMBL" id="OGN07349.1"/>
    </source>
</evidence>
<dbReference type="PANTHER" id="PTHR32282:SF33">
    <property type="entry name" value="PEPTIDOGLYCAN GLYCOSYLTRANSFERASE"/>
    <property type="match status" value="1"/>
</dbReference>
<dbReference type="AlphaFoldDB" id="A0A1F8F517"/>
<keyword evidence="5" id="KW-0378">Hydrolase</keyword>
<comment type="caution">
    <text evidence="13">The sequence shown here is derived from an EMBL/GenBank/DDBJ whole genome shotgun (WGS) entry which is preliminary data.</text>
</comment>
<keyword evidence="10" id="KW-1133">Transmembrane helix</keyword>
<dbReference type="InterPro" id="IPR036950">
    <property type="entry name" value="PBP_transglycosylase"/>
</dbReference>
<evidence type="ECO:0000256" key="8">
    <source>
        <dbReference type="ARBA" id="ARBA00049902"/>
    </source>
</evidence>
<sequence length="754" mass="85845">MDFKHPKEKVLSLIEKTRNVFKTILSGIRKTRRIVFWIIFLSLTVVGGSYFYYVYIDRKDMPDIRPFIRFEPPVIGQIKDSNGQTVIELATEYRRIVSYDQIPPVIREAILSAEDSRFFSNWRIVHHGIDYFAMLRAASYNLPDTARATYHNDWKITVINSQGASTLTQQIVRLYFLSNLTSRENLDQLINEGLIARISAYLVGARTTNEYIRKFSEIKYSVWLEKELTKHYGSRTEAKRQIFIRFANYTYFGNGRYGVEAASEYYFGKRASELTRDDTDKAALMAGMIKNPSVYGPRPNQSDKARETQKKRRNQILYLMAEEGYINTGQKDRLIEKELELSFKRERTIAPSIVNETFNEIKSEKFEIQNIFQGNINIHTTVDLRIQKIVNESCENGLAEYEKRHPTKEGQAQCSAIVLKNNNAAILAEVGGRTIYQGRNYQYSDLNRVNRARQTGSAFKPFVYLTAFMNGRKPTDIISDSPVAISMGYGRGNHWIHNYDGKYLGSINMCEALYRSRNAPTVRLTLGLGQGSFDESGMKKIVDTAKLLGVKSPFHSDVDHLGRTIYYPTSALGASEMTVMELANAYREIASGISAEPYVIEKVIDRNGKILFEKKEDRQISEISPEALDMVRSCLRKVVTTPGGTAYSLTLEKLPVPIAGKTGTTDNFRNALFAGWTHGIEGITVVARVDFDDNRPLNSENDNIKETGARTALPIFKEIIEKVYEQNLVGPAPQFPDEIEHPEKYNNLTLDPVQ</sequence>
<keyword evidence="6" id="KW-0511">Multifunctional enzyme</keyword>